<dbReference type="InterPro" id="IPR036390">
    <property type="entry name" value="WH_DNA-bd_sf"/>
</dbReference>
<sequence length="162" mass="17308">MSETTANLGATADLGAALGTLLRSYTEMVGPKLDGFPHGARGYQTLAEVVEGRPPSQAVLAAKLGIDRTMMTYLIDDLVEAGLVERQPNPHDRRQRQIVATARGLEAIATLCGQVAEAEEAALSTLDQHERYVFRRLLNKAAGNGPLHTAEACAIVTEALEV</sequence>
<accession>A0ABT0XR14</accession>
<keyword evidence="6" id="KW-1185">Reference proteome</keyword>
<evidence type="ECO:0000256" key="3">
    <source>
        <dbReference type="ARBA" id="ARBA00023163"/>
    </source>
</evidence>
<dbReference type="Pfam" id="PF12802">
    <property type="entry name" value="MarR_2"/>
    <property type="match status" value="1"/>
</dbReference>
<protein>
    <submittedName>
        <fullName evidence="5">MarR family winged helix-turn-helix transcriptional regulator</fullName>
    </submittedName>
</protein>
<dbReference type="RefSeq" id="WP_251796126.1">
    <property type="nucleotide sequence ID" value="NZ_JAMQOL010000002.1"/>
</dbReference>
<reference evidence="5 6" key="1">
    <citation type="submission" date="2022-06" db="EMBL/GenBank/DDBJ databases">
        <title>Actinoplanes abujensis sp. nov., isolated from Nigerian arid soil.</title>
        <authorList>
            <person name="Ding P."/>
        </authorList>
    </citation>
    <scope>NUCLEOTIDE SEQUENCE [LARGE SCALE GENOMIC DNA]</scope>
    <source>
        <strain evidence="6">TRM88002</strain>
    </source>
</reference>
<evidence type="ECO:0000256" key="2">
    <source>
        <dbReference type="ARBA" id="ARBA00023125"/>
    </source>
</evidence>
<dbReference type="Proteomes" id="UP001523216">
    <property type="component" value="Unassembled WGS sequence"/>
</dbReference>
<dbReference type="InterPro" id="IPR039422">
    <property type="entry name" value="MarR/SlyA-like"/>
</dbReference>
<evidence type="ECO:0000259" key="4">
    <source>
        <dbReference type="PROSITE" id="PS50995"/>
    </source>
</evidence>
<dbReference type="PANTHER" id="PTHR33164:SF64">
    <property type="entry name" value="TRANSCRIPTIONAL REGULATOR SLYA"/>
    <property type="match status" value="1"/>
</dbReference>
<evidence type="ECO:0000313" key="6">
    <source>
        <dbReference type="Proteomes" id="UP001523216"/>
    </source>
</evidence>
<keyword evidence="3" id="KW-0804">Transcription</keyword>
<keyword evidence="1" id="KW-0805">Transcription regulation</keyword>
<keyword evidence="2" id="KW-0238">DNA-binding</keyword>
<dbReference type="SUPFAM" id="SSF46785">
    <property type="entry name" value="Winged helix' DNA-binding domain"/>
    <property type="match status" value="1"/>
</dbReference>
<name>A0ABT0XR14_9ACTN</name>
<gene>
    <name evidence="5" type="ORF">LXN57_01385</name>
</gene>
<dbReference type="PROSITE" id="PS50995">
    <property type="entry name" value="HTH_MARR_2"/>
    <property type="match status" value="1"/>
</dbReference>
<dbReference type="PANTHER" id="PTHR33164">
    <property type="entry name" value="TRANSCRIPTIONAL REGULATOR, MARR FAMILY"/>
    <property type="match status" value="1"/>
</dbReference>
<evidence type="ECO:0000313" key="5">
    <source>
        <dbReference type="EMBL" id="MCM4076213.1"/>
    </source>
</evidence>
<proteinExistence type="predicted"/>
<dbReference type="SMART" id="SM00347">
    <property type="entry name" value="HTH_MARR"/>
    <property type="match status" value="1"/>
</dbReference>
<feature type="domain" description="HTH marR-type" evidence="4">
    <location>
        <begin position="11"/>
        <end position="143"/>
    </location>
</feature>
<organism evidence="5 6">
    <name type="scientific">Paractinoplanes hotanensis</name>
    <dbReference type="NCBI Taxonomy" id="2906497"/>
    <lineage>
        <taxon>Bacteria</taxon>
        <taxon>Bacillati</taxon>
        <taxon>Actinomycetota</taxon>
        <taxon>Actinomycetes</taxon>
        <taxon>Micromonosporales</taxon>
        <taxon>Micromonosporaceae</taxon>
        <taxon>Paractinoplanes</taxon>
    </lineage>
</organism>
<dbReference type="InterPro" id="IPR036388">
    <property type="entry name" value="WH-like_DNA-bd_sf"/>
</dbReference>
<dbReference type="PRINTS" id="PR00598">
    <property type="entry name" value="HTHMARR"/>
</dbReference>
<dbReference type="EMBL" id="JAMQOL010000002">
    <property type="protein sequence ID" value="MCM4076213.1"/>
    <property type="molecule type" value="Genomic_DNA"/>
</dbReference>
<evidence type="ECO:0000256" key="1">
    <source>
        <dbReference type="ARBA" id="ARBA00023015"/>
    </source>
</evidence>
<comment type="caution">
    <text evidence="5">The sequence shown here is derived from an EMBL/GenBank/DDBJ whole genome shotgun (WGS) entry which is preliminary data.</text>
</comment>
<dbReference type="InterPro" id="IPR000835">
    <property type="entry name" value="HTH_MarR-typ"/>
</dbReference>
<dbReference type="Gene3D" id="1.10.10.10">
    <property type="entry name" value="Winged helix-like DNA-binding domain superfamily/Winged helix DNA-binding domain"/>
    <property type="match status" value="1"/>
</dbReference>